<evidence type="ECO:0000313" key="3">
    <source>
        <dbReference type="EMBL" id="CAB5225295.1"/>
    </source>
</evidence>
<evidence type="ECO:0000313" key="1">
    <source>
        <dbReference type="EMBL" id="CAB4151759.1"/>
    </source>
</evidence>
<dbReference type="EMBL" id="LR796557">
    <property type="protein sequence ID" value="CAB4151759.1"/>
    <property type="molecule type" value="Genomic_DNA"/>
</dbReference>
<reference evidence="1" key="1">
    <citation type="submission" date="2020-04" db="EMBL/GenBank/DDBJ databases">
        <authorList>
            <person name="Chiriac C."/>
            <person name="Salcher M."/>
            <person name="Ghai R."/>
            <person name="Kavagutti S V."/>
        </authorList>
    </citation>
    <scope>NUCLEOTIDE SEQUENCE</scope>
</reference>
<evidence type="ECO:0000313" key="2">
    <source>
        <dbReference type="EMBL" id="CAB4157839.1"/>
    </source>
</evidence>
<name>A0A6J5N7Q5_9CAUD</name>
<proteinExistence type="predicted"/>
<accession>A0A6J5N7Q5</accession>
<dbReference type="EMBL" id="LR796656">
    <property type="protein sequence ID" value="CAB4157839.1"/>
    <property type="molecule type" value="Genomic_DNA"/>
</dbReference>
<organism evidence="1">
    <name type="scientific">uncultured Caudovirales phage</name>
    <dbReference type="NCBI Taxonomy" id="2100421"/>
    <lineage>
        <taxon>Viruses</taxon>
        <taxon>Duplodnaviria</taxon>
        <taxon>Heunggongvirae</taxon>
        <taxon>Uroviricota</taxon>
        <taxon>Caudoviricetes</taxon>
        <taxon>Peduoviridae</taxon>
        <taxon>Maltschvirus</taxon>
        <taxon>Maltschvirus maltsch</taxon>
    </lineage>
</organism>
<dbReference type="EMBL" id="LR798345">
    <property type="protein sequence ID" value="CAB5225295.1"/>
    <property type="molecule type" value="Genomic_DNA"/>
</dbReference>
<protein>
    <submittedName>
        <fullName evidence="1">Uncharacterized protein</fullName>
    </submittedName>
</protein>
<gene>
    <name evidence="1" type="ORF">UFOVP590_34</name>
    <name evidence="2" type="ORF">UFOVP685_50</name>
    <name evidence="3" type="ORF">UFOVP750_2</name>
</gene>
<sequence>MSNYVVDHEELKALANKAGMLFDKLNEDLKMLRDENADIFESYMAYNRIRFVLKGIELALNISKSAMVSGHVLQNPLFHTEAGKKNGWDNPITFDHPFFMDKDEKDDDGEMPDFLKKILADAVLGVLVGRSSNDRNNSKE</sequence>